<evidence type="ECO:0000256" key="7">
    <source>
        <dbReference type="SAM" id="MobiDB-lite"/>
    </source>
</evidence>
<feature type="region of interest" description="Disordered" evidence="7">
    <location>
        <begin position="295"/>
        <end position="314"/>
    </location>
</feature>
<organism evidence="10 11">
    <name type="scientific">Hevea brasiliensis</name>
    <name type="common">Para rubber tree</name>
    <name type="synonym">Siphonia brasiliensis</name>
    <dbReference type="NCBI Taxonomy" id="3981"/>
    <lineage>
        <taxon>Eukaryota</taxon>
        <taxon>Viridiplantae</taxon>
        <taxon>Streptophyta</taxon>
        <taxon>Embryophyta</taxon>
        <taxon>Tracheophyta</taxon>
        <taxon>Spermatophyta</taxon>
        <taxon>Magnoliopsida</taxon>
        <taxon>eudicotyledons</taxon>
        <taxon>Gunneridae</taxon>
        <taxon>Pentapetalae</taxon>
        <taxon>rosids</taxon>
        <taxon>fabids</taxon>
        <taxon>Malpighiales</taxon>
        <taxon>Euphorbiaceae</taxon>
        <taxon>Crotonoideae</taxon>
        <taxon>Micrandreae</taxon>
        <taxon>Hevea</taxon>
    </lineage>
</organism>
<proteinExistence type="predicted"/>
<evidence type="ECO:0000259" key="8">
    <source>
        <dbReference type="PROSITE" id="PS50011"/>
    </source>
</evidence>
<dbReference type="EMBL" id="JAAGAX010000011">
    <property type="protein sequence ID" value="KAF2299141.1"/>
    <property type="molecule type" value="Genomic_DNA"/>
</dbReference>
<dbReference type="PROSITE" id="PS50011">
    <property type="entry name" value="PROTEIN_KINASE_DOM"/>
    <property type="match status" value="1"/>
</dbReference>
<evidence type="ECO:0000256" key="5">
    <source>
        <dbReference type="ARBA" id="ARBA00022777"/>
    </source>
</evidence>
<evidence type="ECO:0000256" key="4">
    <source>
        <dbReference type="ARBA" id="ARBA00022741"/>
    </source>
</evidence>
<dbReference type="AlphaFoldDB" id="A0A6A6LCH2"/>
<evidence type="ECO:0000256" key="3">
    <source>
        <dbReference type="ARBA" id="ARBA00022679"/>
    </source>
</evidence>
<keyword evidence="4" id="KW-0547">Nucleotide-binding</keyword>
<keyword evidence="6" id="KW-0067">ATP-binding</keyword>
<keyword evidence="3" id="KW-0808">Transferase</keyword>
<feature type="region of interest" description="Disordered" evidence="7">
    <location>
        <begin position="1"/>
        <end position="35"/>
    </location>
</feature>
<dbReference type="GO" id="GO:0044773">
    <property type="term" value="P:mitotic DNA damage checkpoint signaling"/>
    <property type="evidence" value="ECO:0007669"/>
    <property type="project" value="TreeGrafter"/>
</dbReference>
<accession>A0A6A6LCH2</accession>
<dbReference type="GO" id="GO:0004674">
    <property type="term" value="F:protein serine/threonine kinase activity"/>
    <property type="evidence" value="ECO:0007669"/>
    <property type="project" value="UniProtKB-KW"/>
</dbReference>
<gene>
    <name evidence="10" type="ORF">GH714_030775</name>
    <name evidence="9" type="ORF">GH714_043564</name>
</gene>
<evidence type="ECO:0000256" key="1">
    <source>
        <dbReference type="ARBA" id="ARBA00012513"/>
    </source>
</evidence>
<dbReference type="GO" id="GO:0005634">
    <property type="term" value="C:nucleus"/>
    <property type="evidence" value="ECO:0007669"/>
    <property type="project" value="TreeGrafter"/>
</dbReference>
<dbReference type="EC" id="2.7.11.1" evidence="1"/>
<keyword evidence="5" id="KW-0418">Kinase</keyword>
<protein>
    <recommendedName>
        <fullName evidence="1">non-specific serine/threonine protein kinase</fullName>
        <ecNumber evidence="1">2.7.11.1</ecNumber>
    </recommendedName>
</protein>
<name>A0A6A6LCH2_HEVBR</name>
<dbReference type="Pfam" id="PF00069">
    <property type="entry name" value="Pkinase"/>
    <property type="match status" value="1"/>
</dbReference>
<dbReference type="PANTHER" id="PTHR44167">
    <property type="entry name" value="OVARIAN-SPECIFIC SERINE/THREONINE-PROTEIN KINASE LOK-RELATED"/>
    <property type="match status" value="1"/>
</dbReference>
<evidence type="ECO:0000256" key="2">
    <source>
        <dbReference type="ARBA" id="ARBA00022527"/>
    </source>
</evidence>
<dbReference type="InterPro" id="IPR011009">
    <property type="entry name" value="Kinase-like_dom_sf"/>
</dbReference>
<comment type="caution">
    <text evidence="10">The sequence shown here is derived from an EMBL/GenBank/DDBJ whole genome shotgun (WGS) entry which is preliminary data.</text>
</comment>
<keyword evidence="2" id="KW-0723">Serine/threonine-protein kinase</keyword>
<reference evidence="10 11" key="1">
    <citation type="journal article" date="2020" name="Mol. Plant">
        <title>The Chromosome-Based Rubber Tree Genome Provides New Insights into Spurge Genome Evolution and Rubber Biosynthesis.</title>
        <authorList>
            <person name="Liu J."/>
            <person name="Shi C."/>
            <person name="Shi C.C."/>
            <person name="Li W."/>
            <person name="Zhang Q.J."/>
            <person name="Zhang Y."/>
            <person name="Li K."/>
            <person name="Lu H.F."/>
            <person name="Shi C."/>
            <person name="Zhu S.T."/>
            <person name="Xiao Z.Y."/>
            <person name="Nan H."/>
            <person name="Yue Y."/>
            <person name="Zhu X.G."/>
            <person name="Wu Y."/>
            <person name="Hong X.N."/>
            <person name="Fan G.Y."/>
            <person name="Tong Y."/>
            <person name="Zhang D."/>
            <person name="Mao C.L."/>
            <person name="Liu Y.L."/>
            <person name="Hao S.J."/>
            <person name="Liu W.Q."/>
            <person name="Lv M.Q."/>
            <person name="Zhang H.B."/>
            <person name="Liu Y."/>
            <person name="Hu-Tang G.R."/>
            <person name="Wang J.P."/>
            <person name="Wang J.H."/>
            <person name="Sun Y.H."/>
            <person name="Ni S.B."/>
            <person name="Chen W.B."/>
            <person name="Zhang X.C."/>
            <person name="Jiao Y.N."/>
            <person name="Eichler E.E."/>
            <person name="Li G.H."/>
            <person name="Liu X."/>
            <person name="Gao L.Z."/>
        </authorList>
    </citation>
    <scope>NUCLEOTIDE SEQUENCE [LARGE SCALE GENOMIC DNA]</scope>
    <source>
        <strain evidence="11">cv. GT1</strain>
        <tissue evidence="10">Leaf</tissue>
    </source>
</reference>
<evidence type="ECO:0000256" key="6">
    <source>
        <dbReference type="ARBA" id="ARBA00022840"/>
    </source>
</evidence>
<dbReference type="SMART" id="SM00220">
    <property type="entry name" value="S_TKc"/>
    <property type="match status" value="1"/>
</dbReference>
<dbReference type="EMBL" id="JAAGAX010000069">
    <property type="protein sequence ID" value="KAF2282731.1"/>
    <property type="molecule type" value="Genomic_DNA"/>
</dbReference>
<dbReference type="GO" id="GO:0005524">
    <property type="term" value="F:ATP binding"/>
    <property type="evidence" value="ECO:0007669"/>
    <property type="project" value="UniProtKB-KW"/>
</dbReference>
<dbReference type="InterPro" id="IPR000719">
    <property type="entry name" value="Prot_kinase_dom"/>
</dbReference>
<feature type="domain" description="Protein kinase" evidence="8">
    <location>
        <begin position="1"/>
        <end position="274"/>
    </location>
</feature>
<keyword evidence="11" id="KW-1185">Reference proteome</keyword>
<evidence type="ECO:0000313" key="9">
    <source>
        <dbReference type="EMBL" id="KAF2282731.1"/>
    </source>
</evidence>
<dbReference type="PANTHER" id="PTHR44167:SF23">
    <property type="entry name" value="CDC7 KINASE, ISOFORM A-RELATED"/>
    <property type="match status" value="1"/>
</dbReference>
<dbReference type="SUPFAM" id="SSF56112">
    <property type="entry name" value="Protein kinase-like (PK-like)"/>
    <property type="match status" value="1"/>
</dbReference>
<sequence length="314" mass="35513">MKSQGADGSGITSVKDGTSTRTPSVERPREPLPCQGRKELINLLQEAMQSPNREGSSVPASMRKRIAAPPRKVDERFIYLTPMTLHSTGIASPGTCLIKNKDGKHKKEGPCVGTKGFRAPEVLFRSPHQGPKVDIWSAGVTLLYLMIGRTPFYGDPEQNMKDIAKLRGSEDLWEVSKLHDRESSFPAVFKVYSYDLNKTNKLEFEFKSFIFPQELYKIESFPSTTLQEWCKINTKRRDFLDIIPSSLIDLVDKCLIVNPRLRISAEDALKHEFFSPCHESLRKHRLLRQGLSLDSGTSLPSHGQRHKAMEKECL</sequence>
<evidence type="ECO:0000313" key="10">
    <source>
        <dbReference type="EMBL" id="KAF2299141.1"/>
    </source>
</evidence>
<evidence type="ECO:0000313" key="11">
    <source>
        <dbReference type="Proteomes" id="UP000467840"/>
    </source>
</evidence>
<feature type="compositionally biased region" description="Polar residues" evidence="7">
    <location>
        <begin position="10"/>
        <end position="23"/>
    </location>
</feature>
<dbReference type="Gene3D" id="1.10.510.10">
    <property type="entry name" value="Transferase(Phosphotransferase) domain 1"/>
    <property type="match status" value="1"/>
</dbReference>
<dbReference type="Proteomes" id="UP000467840">
    <property type="component" value="Chromosome 1"/>
</dbReference>
<feature type="compositionally biased region" description="Basic and acidic residues" evidence="7">
    <location>
        <begin position="24"/>
        <end position="35"/>
    </location>
</feature>